<evidence type="ECO:0000256" key="1">
    <source>
        <dbReference type="SAM" id="Phobius"/>
    </source>
</evidence>
<protein>
    <submittedName>
        <fullName evidence="2">Protein low PSII accumulation 2, chloroplastic</fullName>
    </submittedName>
</protein>
<reference evidence="2 3" key="1">
    <citation type="journal article" date="2018" name="PLoS Genet.">
        <title>Population sequencing reveals clonal diversity and ancestral inbreeding in the grapevine cultivar Chardonnay.</title>
        <authorList>
            <person name="Roach M.J."/>
            <person name="Johnson D.L."/>
            <person name="Bohlmann J."/>
            <person name="van Vuuren H.J."/>
            <person name="Jones S.J."/>
            <person name="Pretorius I.S."/>
            <person name="Schmidt S.A."/>
            <person name="Borneman A.R."/>
        </authorList>
    </citation>
    <scope>NUCLEOTIDE SEQUENCE [LARGE SCALE GENOMIC DNA]</scope>
    <source>
        <strain evidence="3">cv. Chardonnay</strain>
        <tissue evidence="2">Leaf</tissue>
    </source>
</reference>
<dbReference type="AlphaFoldDB" id="A0A438I1L9"/>
<gene>
    <name evidence="2" type="primary">LPA2_2</name>
    <name evidence="2" type="ORF">CK203_038806</name>
</gene>
<accession>A0A438I1L9</accession>
<feature type="transmembrane region" description="Helical" evidence="1">
    <location>
        <begin position="70"/>
        <end position="92"/>
    </location>
</feature>
<organism evidence="2 3">
    <name type="scientific">Vitis vinifera</name>
    <name type="common">Grape</name>
    <dbReference type="NCBI Taxonomy" id="29760"/>
    <lineage>
        <taxon>Eukaryota</taxon>
        <taxon>Viridiplantae</taxon>
        <taxon>Streptophyta</taxon>
        <taxon>Embryophyta</taxon>
        <taxon>Tracheophyta</taxon>
        <taxon>Spermatophyta</taxon>
        <taxon>Magnoliopsida</taxon>
        <taxon>eudicotyledons</taxon>
        <taxon>Gunneridae</taxon>
        <taxon>Pentapetalae</taxon>
        <taxon>rosids</taxon>
        <taxon>Vitales</taxon>
        <taxon>Vitaceae</taxon>
        <taxon>Viteae</taxon>
        <taxon>Vitis</taxon>
    </lineage>
</organism>
<sequence length="104" mass="12092">MHMMPRHYLGLLMVVKATSRKSNFIHMEDVYTFKKNCGDEANSVDTKHLLVIFTSTGFLPEEWDKFFVKYLYPSFTPTVFLFVAGTVAYGVLKYLQNEEIKTPK</sequence>
<evidence type="ECO:0000313" key="3">
    <source>
        <dbReference type="Proteomes" id="UP000288805"/>
    </source>
</evidence>
<evidence type="ECO:0000313" key="2">
    <source>
        <dbReference type="EMBL" id="RVW90591.1"/>
    </source>
</evidence>
<dbReference type="EMBL" id="QGNW01000153">
    <property type="protein sequence ID" value="RVW90591.1"/>
    <property type="molecule type" value="Genomic_DNA"/>
</dbReference>
<dbReference type="InterPro" id="IPR038789">
    <property type="entry name" value="LPA2-like"/>
</dbReference>
<keyword evidence="1" id="KW-1133">Transmembrane helix</keyword>
<name>A0A438I1L9_VITVI</name>
<keyword evidence="1" id="KW-0812">Transmembrane</keyword>
<dbReference type="PANTHER" id="PTHR37385">
    <property type="entry name" value="PROTEIN LOW PSII ACCUMULATION 2, CHLOROPLASTIC"/>
    <property type="match status" value="1"/>
</dbReference>
<keyword evidence="1" id="KW-0472">Membrane</keyword>
<dbReference type="PANTHER" id="PTHR37385:SF2">
    <property type="entry name" value="PROTEIN LPA2"/>
    <property type="match status" value="1"/>
</dbReference>
<dbReference type="Proteomes" id="UP000288805">
    <property type="component" value="Unassembled WGS sequence"/>
</dbReference>
<comment type="caution">
    <text evidence="2">The sequence shown here is derived from an EMBL/GenBank/DDBJ whole genome shotgun (WGS) entry which is preliminary data.</text>
</comment>
<proteinExistence type="predicted"/>